<reference evidence="3" key="1">
    <citation type="submission" date="2024-07" db="EMBL/GenBank/DDBJ databases">
        <authorList>
            <person name="Yu S.T."/>
        </authorList>
    </citation>
    <scope>NUCLEOTIDE SEQUENCE</scope>
    <source>
        <strain evidence="3">R39</strain>
    </source>
</reference>
<dbReference type="PRINTS" id="PR01438">
    <property type="entry name" value="UNVRSLSTRESS"/>
</dbReference>
<dbReference type="Pfam" id="PF00582">
    <property type="entry name" value="Usp"/>
    <property type="match status" value="2"/>
</dbReference>
<dbReference type="InterPro" id="IPR006016">
    <property type="entry name" value="UspA"/>
</dbReference>
<evidence type="ECO:0000259" key="2">
    <source>
        <dbReference type="Pfam" id="PF00582"/>
    </source>
</evidence>
<dbReference type="InterPro" id="IPR014729">
    <property type="entry name" value="Rossmann-like_a/b/a_fold"/>
</dbReference>
<dbReference type="InterPro" id="IPR006015">
    <property type="entry name" value="Universal_stress_UspA"/>
</dbReference>
<dbReference type="PANTHER" id="PTHR46268:SF6">
    <property type="entry name" value="UNIVERSAL STRESS PROTEIN UP12"/>
    <property type="match status" value="1"/>
</dbReference>
<dbReference type="EMBL" id="CP163441">
    <property type="protein sequence ID" value="XDQ47756.1"/>
    <property type="molecule type" value="Genomic_DNA"/>
</dbReference>
<sequence>MTRTITVGVDGSPESRAATDWAAREARLRALPLKLLHVCEPAPGTGAQESGPETEYDRAERVLAEAAAELRVRHPAVEVITDRVTGAPVPALAEAADAAELLVLGSRGLGGLSGFILGSVSLNVIACTARPLVLVRAGEDAAGDPSATPPVRPVVVGLDIGAAEDTVLEFAFEAAARRGTALRVVHGWTQPAGEFRRFHGVELHASLARRQATALTDALRPWRLKFPDVKVIEASRCGGAAQVLVNASRDAALTVVGRRIRTGTLGAHIGHVTHAVLHHVLAPVAVVAHDR</sequence>
<dbReference type="RefSeq" id="WP_369226638.1">
    <property type="nucleotide sequence ID" value="NZ_CP163441.1"/>
</dbReference>
<dbReference type="PANTHER" id="PTHR46268">
    <property type="entry name" value="STRESS RESPONSE PROTEIN NHAX"/>
    <property type="match status" value="1"/>
</dbReference>
<protein>
    <submittedName>
        <fullName evidence="3">Universal stress protein</fullName>
    </submittedName>
</protein>
<evidence type="ECO:0000256" key="1">
    <source>
        <dbReference type="ARBA" id="ARBA00008791"/>
    </source>
</evidence>
<dbReference type="SUPFAM" id="SSF52402">
    <property type="entry name" value="Adenine nucleotide alpha hydrolases-like"/>
    <property type="match status" value="2"/>
</dbReference>
<dbReference type="AlphaFoldDB" id="A0AB39QZT7"/>
<comment type="similarity">
    <text evidence="1">Belongs to the universal stress protein A family.</text>
</comment>
<feature type="domain" description="UspA" evidence="2">
    <location>
        <begin position="152"/>
        <end position="287"/>
    </location>
</feature>
<organism evidence="3">
    <name type="scientific">Streptomyces sp. R39</name>
    <dbReference type="NCBI Taxonomy" id="3238631"/>
    <lineage>
        <taxon>Bacteria</taxon>
        <taxon>Bacillati</taxon>
        <taxon>Actinomycetota</taxon>
        <taxon>Actinomycetes</taxon>
        <taxon>Kitasatosporales</taxon>
        <taxon>Streptomycetaceae</taxon>
        <taxon>Streptomyces</taxon>
    </lineage>
</organism>
<gene>
    <name evidence="3" type="ORF">AB5J52_38840</name>
</gene>
<dbReference type="Gene3D" id="3.40.50.620">
    <property type="entry name" value="HUPs"/>
    <property type="match status" value="2"/>
</dbReference>
<feature type="domain" description="UspA" evidence="2">
    <location>
        <begin position="1"/>
        <end position="136"/>
    </location>
</feature>
<accession>A0AB39QZT7</accession>
<proteinExistence type="inferred from homology"/>
<evidence type="ECO:0000313" key="3">
    <source>
        <dbReference type="EMBL" id="XDQ47756.1"/>
    </source>
</evidence>
<name>A0AB39QZT7_9ACTN</name>